<evidence type="ECO:0000256" key="9">
    <source>
        <dbReference type="RuleBase" id="RU000304"/>
    </source>
</evidence>
<dbReference type="PANTHER" id="PTHR44329:SF262">
    <property type="entry name" value="RAF HOMOLOG SERINE_THREONINE-PROTEIN KINASE RAF"/>
    <property type="match status" value="1"/>
</dbReference>
<dbReference type="STRING" id="10228.B3RWN1"/>
<dbReference type="HOGENOM" id="CLU_000288_7_35_1"/>
<dbReference type="eggNOG" id="KOG0193">
    <property type="taxonomic scope" value="Eukaryota"/>
</dbReference>
<dbReference type="Gene3D" id="1.10.510.10">
    <property type="entry name" value="Transferase(Phosphotransferase) domain 1"/>
    <property type="match status" value="1"/>
</dbReference>
<dbReference type="GO" id="GO:0000165">
    <property type="term" value="P:MAPK cascade"/>
    <property type="evidence" value="ECO:0000318"/>
    <property type="project" value="GO_Central"/>
</dbReference>
<keyword evidence="12" id="KW-1185">Reference proteome</keyword>
<dbReference type="PIRSF" id="PIRSF000654">
    <property type="entry name" value="Integrin-linked_kinase"/>
    <property type="match status" value="1"/>
</dbReference>
<dbReference type="InParanoid" id="B3RWN1"/>
<evidence type="ECO:0000256" key="3">
    <source>
        <dbReference type="ARBA" id="ARBA00022527"/>
    </source>
</evidence>
<evidence type="ECO:0000256" key="5">
    <source>
        <dbReference type="ARBA" id="ARBA00022741"/>
    </source>
</evidence>
<dbReference type="AlphaFoldDB" id="B3RWN1"/>
<evidence type="ECO:0000313" key="12">
    <source>
        <dbReference type="Proteomes" id="UP000009022"/>
    </source>
</evidence>
<dbReference type="GO" id="GO:0004709">
    <property type="term" value="F:MAP kinase kinase kinase activity"/>
    <property type="evidence" value="ECO:0000318"/>
    <property type="project" value="GO_Central"/>
</dbReference>
<dbReference type="GO" id="GO:0005524">
    <property type="term" value="F:ATP binding"/>
    <property type="evidence" value="ECO:0007669"/>
    <property type="project" value="UniProtKB-UniRule"/>
</dbReference>
<keyword evidence="7 8" id="KW-0067">ATP-binding</keyword>
<dbReference type="InterPro" id="IPR017441">
    <property type="entry name" value="Protein_kinase_ATP_BS"/>
</dbReference>
<dbReference type="CDD" id="cd14062">
    <property type="entry name" value="STKc_Raf"/>
    <property type="match status" value="1"/>
</dbReference>
<dbReference type="SMART" id="SM00220">
    <property type="entry name" value="S_TKc"/>
    <property type="match status" value="1"/>
</dbReference>
<dbReference type="OrthoDB" id="774951at2759"/>
<dbReference type="SUPFAM" id="SSF56112">
    <property type="entry name" value="Protein kinase-like (PK-like)"/>
    <property type="match status" value="1"/>
</dbReference>
<accession>B3RWN1</accession>
<evidence type="ECO:0000256" key="6">
    <source>
        <dbReference type="ARBA" id="ARBA00022777"/>
    </source>
</evidence>
<dbReference type="EMBL" id="DS985245">
    <property type="protein sequence ID" value="EDV24726.1"/>
    <property type="molecule type" value="Genomic_DNA"/>
</dbReference>
<feature type="domain" description="Protein kinase" evidence="10">
    <location>
        <begin position="12"/>
        <end position="271"/>
    </location>
</feature>
<dbReference type="InterPro" id="IPR008271">
    <property type="entry name" value="Ser/Thr_kinase_AS"/>
</dbReference>
<reference evidence="11 12" key="1">
    <citation type="journal article" date="2008" name="Nature">
        <title>The Trichoplax genome and the nature of placozoans.</title>
        <authorList>
            <person name="Srivastava M."/>
            <person name="Begovic E."/>
            <person name="Chapman J."/>
            <person name="Putnam N.H."/>
            <person name="Hellsten U."/>
            <person name="Kawashima T."/>
            <person name="Kuo A."/>
            <person name="Mitros T."/>
            <person name="Salamov A."/>
            <person name="Carpenter M.L."/>
            <person name="Signorovitch A.Y."/>
            <person name="Moreno M.A."/>
            <person name="Kamm K."/>
            <person name="Grimwood J."/>
            <person name="Schmutz J."/>
            <person name="Shapiro H."/>
            <person name="Grigoriev I.V."/>
            <person name="Buss L.W."/>
            <person name="Schierwater B."/>
            <person name="Dellaporta S.L."/>
            <person name="Rokhsar D.S."/>
        </authorList>
    </citation>
    <scope>NUCLEOTIDE SEQUENCE [LARGE SCALE GENOMIC DNA]</scope>
    <source>
        <strain evidence="11 12">Grell-BS-1999</strain>
    </source>
</reference>
<dbReference type="PROSITE" id="PS50011">
    <property type="entry name" value="PROTEIN_KINASE_DOM"/>
    <property type="match status" value="1"/>
</dbReference>
<dbReference type="PROSITE" id="PS00108">
    <property type="entry name" value="PROTEIN_KINASE_ST"/>
    <property type="match status" value="1"/>
</dbReference>
<name>B3RWN1_TRIAD</name>
<comment type="similarity">
    <text evidence="1">Belongs to the protein kinase superfamily. TKL Ser/Thr protein kinase family. RAF subfamily.</text>
</comment>
<evidence type="ECO:0000256" key="8">
    <source>
        <dbReference type="PROSITE-ProRule" id="PRU10141"/>
    </source>
</evidence>
<dbReference type="InterPro" id="IPR000719">
    <property type="entry name" value="Prot_kinase_dom"/>
</dbReference>
<sequence length="325" mass="36597">TSDDWEIAQSDITIGPRIGSGSYGTVFKGHWHGPVAIKKLNVTDPTPSQLQAFKNEVTVLRKTRHVNVLLFMGVMSKPFLAIVTQWCEGSSLYRHLHVMETKFEMLQITEIARQTAQGMDYLHAKFIIHRDLKSNNIFLHDDLTVKIGDFGLATVKSRWSTCQDSEQPSGSILWMAPEVMRMQDVTPYTVRSDIYSFGMVLLELTTGELPYSQKSRDQIIFMVGCGLLKPNLNQCRPETPKHLKAIISDCCKYSRDERPDFAQVLGVLENLAQDIPKIHRSMSEPMINRPDDALSIVGTPKSPIPSAYGNFSFLSNTNTIDSKMT</sequence>
<dbReference type="InterPro" id="IPR011009">
    <property type="entry name" value="Kinase-like_dom_sf"/>
</dbReference>
<dbReference type="Gene3D" id="3.30.200.20">
    <property type="entry name" value="Phosphorylase Kinase, domain 1"/>
    <property type="match status" value="1"/>
</dbReference>
<evidence type="ECO:0000256" key="7">
    <source>
        <dbReference type="ARBA" id="ARBA00022840"/>
    </source>
</evidence>
<dbReference type="InterPro" id="IPR051681">
    <property type="entry name" value="Ser/Thr_Kinases-Pseudokinases"/>
</dbReference>
<dbReference type="InterPro" id="IPR001245">
    <property type="entry name" value="Ser-Thr/Tyr_kinase_cat_dom"/>
</dbReference>
<evidence type="ECO:0000259" key="10">
    <source>
        <dbReference type="PROSITE" id="PS50011"/>
    </source>
</evidence>
<dbReference type="PANTHER" id="PTHR44329">
    <property type="entry name" value="SERINE/THREONINE-PROTEIN KINASE TNNI3K-RELATED"/>
    <property type="match status" value="1"/>
</dbReference>
<keyword evidence="3 9" id="KW-0723">Serine/threonine-protein kinase</keyword>
<dbReference type="PROSITE" id="PS00107">
    <property type="entry name" value="PROTEIN_KINASE_ATP"/>
    <property type="match status" value="1"/>
</dbReference>
<proteinExistence type="inferred from homology"/>
<dbReference type="RefSeq" id="XP_002112616.1">
    <property type="nucleotide sequence ID" value="XM_002112580.1"/>
</dbReference>
<feature type="non-terminal residue" evidence="11">
    <location>
        <position position="1"/>
    </location>
</feature>
<dbReference type="KEGG" id="tad:TRIADDRAFT_24886"/>
<dbReference type="EC" id="2.7.11.1" evidence="2"/>
<dbReference type="Pfam" id="PF07714">
    <property type="entry name" value="PK_Tyr_Ser-Thr"/>
    <property type="match status" value="1"/>
</dbReference>
<evidence type="ECO:0000313" key="11">
    <source>
        <dbReference type="EMBL" id="EDV24726.1"/>
    </source>
</evidence>
<dbReference type="OMA" id="AVHICQY"/>
<organism evidence="11 12">
    <name type="scientific">Trichoplax adhaerens</name>
    <name type="common">Trichoplax reptans</name>
    <dbReference type="NCBI Taxonomy" id="10228"/>
    <lineage>
        <taxon>Eukaryota</taxon>
        <taxon>Metazoa</taxon>
        <taxon>Placozoa</taxon>
        <taxon>Uniplacotomia</taxon>
        <taxon>Trichoplacea</taxon>
        <taxon>Trichoplacidae</taxon>
        <taxon>Trichoplax</taxon>
    </lineage>
</organism>
<dbReference type="GeneID" id="6753829"/>
<protein>
    <recommendedName>
        <fullName evidence="2">non-specific serine/threonine protein kinase</fullName>
        <ecNumber evidence="2">2.7.11.1</ecNumber>
    </recommendedName>
</protein>
<dbReference type="GO" id="GO:0005737">
    <property type="term" value="C:cytoplasm"/>
    <property type="evidence" value="ECO:0000318"/>
    <property type="project" value="GO_Central"/>
</dbReference>
<dbReference type="CTD" id="6753829"/>
<evidence type="ECO:0000256" key="4">
    <source>
        <dbReference type="ARBA" id="ARBA00022679"/>
    </source>
</evidence>
<evidence type="ECO:0000256" key="2">
    <source>
        <dbReference type="ARBA" id="ARBA00012513"/>
    </source>
</evidence>
<keyword evidence="6" id="KW-0418">Kinase</keyword>
<evidence type="ECO:0000256" key="1">
    <source>
        <dbReference type="ARBA" id="ARBA00010507"/>
    </source>
</evidence>
<keyword evidence="5 8" id="KW-0547">Nucleotide-binding</keyword>
<dbReference type="PhylomeDB" id="B3RWN1"/>
<dbReference type="Proteomes" id="UP000009022">
    <property type="component" value="Unassembled WGS sequence"/>
</dbReference>
<dbReference type="FunFam" id="3.30.200.20:FF:000024">
    <property type="entry name" value="B-Raf proto-oncogene serine/threonine-protein kinase"/>
    <property type="match status" value="1"/>
</dbReference>
<gene>
    <name evidence="11" type="ORF">TRIADDRAFT_24886</name>
</gene>
<feature type="binding site" evidence="8">
    <location>
        <position position="39"/>
    </location>
    <ligand>
        <name>ATP</name>
        <dbReference type="ChEBI" id="CHEBI:30616"/>
    </ligand>
</feature>
<keyword evidence="4" id="KW-0808">Transferase</keyword>